<feature type="transmembrane region" description="Helical" evidence="5">
    <location>
        <begin position="218"/>
        <end position="241"/>
    </location>
</feature>
<evidence type="ECO:0000256" key="1">
    <source>
        <dbReference type="ARBA" id="ARBA00004141"/>
    </source>
</evidence>
<evidence type="ECO:0000256" key="2">
    <source>
        <dbReference type="ARBA" id="ARBA00022692"/>
    </source>
</evidence>
<dbReference type="eggNOG" id="COG3307">
    <property type="taxonomic scope" value="Bacteria"/>
</dbReference>
<gene>
    <name evidence="7" type="ORF">Dthio_PD2729</name>
</gene>
<dbReference type="InterPro" id="IPR007016">
    <property type="entry name" value="O-antigen_ligase-rel_domated"/>
</dbReference>
<comment type="subcellular location">
    <subcellularLocation>
        <location evidence="1">Membrane</location>
        <topology evidence="1">Multi-pass membrane protein</topology>
    </subcellularLocation>
</comment>
<dbReference type="PANTHER" id="PTHR37422:SF21">
    <property type="entry name" value="EXOQ-LIKE PROTEIN"/>
    <property type="match status" value="1"/>
</dbReference>
<organism evidence="7 8">
    <name type="scientific">Desulfonatronospira thiodismutans ASO3-1</name>
    <dbReference type="NCBI Taxonomy" id="555779"/>
    <lineage>
        <taxon>Bacteria</taxon>
        <taxon>Pseudomonadati</taxon>
        <taxon>Thermodesulfobacteriota</taxon>
        <taxon>Desulfovibrionia</taxon>
        <taxon>Desulfovibrionales</taxon>
        <taxon>Desulfonatronovibrionaceae</taxon>
        <taxon>Desulfonatronospira</taxon>
    </lineage>
</organism>
<dbReference type="Proteomes" id="UP000005496">
    <property type="component" value="Unassembled WGS sequence"/>
</dbReference>
<feature type="transmembrane region" description="Helical" evidence="5">
    <location>
        <begin position="141"/>
        <end position="160"/>
    </location>
</feature>
<keyword evidence="3 5" id="KW-1133">Transmembrane helix</keyword>
<evidence type="ECO:0000256" key="5">
    <source>
        <dbReference type="SAM" id="Phobius"/>
    </source>
</evidence>
<feature type="transmembrane region" description="Helical" evidence="5">
    <location>
        <begin position="253"/>
        <end position="271"/>
    </location>
</feature>
<dbReference type="PANTHER" id="PTHR37422">
    <property type="entry name" value="TEICHURONIC ACID BIOSYNTHESIS PROTEIN TUAE"/>
    <property type="match status" value="1"/>
</dbReference>
<dbReference type="GO" id="GO:0016020">
    <property type="term" value="C:membrane"/>
    <property type="evidence" value="ECO:0007669"/>
    <property type="project" value="UniProtKB-SubCell"/>
</dbReference>
<feature type="transmembrane region" description="Helical" evidence="5">
    <location>
        <begin position="50"/>
        <end position="73"/>
    </location>
</feature>
<feature type="transmembrane region" description="Helical" evidence="5">
    <location>
        <begin position="85"/>
        <end position="104"/>
    </location>
</feature>
<evidence type="ECO:0000256" key="3">
    <source>
        <dbReference type="ARBA" id="ARBA00022989"/>
    </source>
</evidence>
<keyword evidence="4 5" id="KW-0472">Membrane</keyword>
<dbReference type="OrthoDB" id="7827596at2"/>
<evidence type="ECO:0000256" key="4">
    <source>
        <dbReference type="ARBA" id="ARBA00023136"/>
    </source>
</evidence>
<evidence type="ECO:0000313" key="8">
    <source>
        <dbReference type="Proteomes" id="UP000005496"/>
    </source>
</evidence>
<sequence>MELLHFVSITGILVLLILACTWNFPLFFFGLHIFSRSILDSIPYVTYSDIYAGFSVMQIYSIFVVAYLSMYLFFHRDTQVRSIPAAIPVLLVILSFMVSGIISNDWRPILENTTKWIYMILLAGFVFHILKTNTLDSLIRVLWLSLLPAVFIQFMAIITNDYVITSAGHIGYFGGYQHQNMISYYLLGFTSCSLYLAVQSDKLFYRLFFMLSTGYGIFAVYACGYRTTLIALMIFLIITYLYSIKRLDLSKKLLAISFMPLVMIVGIYFAGGEIFHRLSDIWVFLQAPMDHIDFSGNASMTSLFSGRIYIINVLMHAYLSSPFESLWAGMGLDSARQIIGTYPHNEFLAALVESGILGLSAFSLFVVTYLWTVNSGDFVASVKESVIAGTGTGLLIMTLATMPFRDMRAMILFGVFLGIAHFSIYMRRQKPHET</sequence>
<feature type="transmembrane region" description="Helical" evidence="5">
    <location>
        <begin position="116"/>
        <end position="135"/>
    </location>
</feature>
<feature type="transmembrane region" description="Helical" evidence="5">
    <location>
        <begin position="6"/>
        <end position="29"/>
    </location>
</feature>
<protein>
    <recommendedName>
        <fullName evidence="6">O-antigen ligase-related domain-containing protein</fullName>
    </recommendedName>
</protein>
<evidence type="ECO:0000313" key="7">
    <source>
        <dbReference type="EMBL" id="EFI35314.1"/>
    </source>
</evidence>
<proteinExistence type="predicted"/>
<dbReference type="InterPro" id="IPR051533">
    <property type="entry name" value="WaaL-like"/>
</dbReference>
<reference evidence="7" key="1">
    <citation type="submission" date="2010-05" db="EMBL/GenBank/DDBJ databases">
        <title>The draft genome of Desulfonatronospira thiodismutans ASO3-1.</title>
        <authorList>
            <consortium name="US DOE Joint Genome Institute (JGI-PGF)"/>
            <person name="Lucas S."/>
            <person name="Copeland A."/>
            <person name="Lapidus A."/>
            <person name="Cheng J.-F."/>
            <person name="Bruce D."/>
            <person name="Goodwin L."/>
            <person name="Pitluck S."/>
            <person name="Chertkov O."/>
            <person name="Brettin T."/>
            <person name="Detter J.C."/>
            <person name="Han C."/>
            <person name="Land M.L."/>
            <person name="Hauser L."/>
            <person name="Kyrpides N."/>
            <person name="Mikhailova N."/>
            <person name="Muyzer G."/>
            <person name="Woyke T."/>
        </authorList>
    </citation>
    <scope>NUCLEOTIDE SEQUENCE [LARGE SCALE GENOMIC DNA]</scope>
    <source>
        <strain evidence="7">ASO3-1</strain>
    </source>
</reference>
<feature type="transmembrane region" description="Helical" evidence="5">
    <location>
        <begin position="181"/>
        <end position="198"/>
    </location>
</feature>
<dbReference type="EMBL" id="ACJN02000001">
    <property type="protein sequence ID" value="EFI35314.1"/>
    <property type="molecule type" value="Genomic_DNA"/>
</dbReference>
<keyword evidence="8" id="KW-1185">Reference proteome</keyword>
<accession>D6SKV3</accession>
<comment type="caution">
    <text evidence="7">The sequence shown here is derived from an EMBL/GenBank/DDBJ whole genome shotgun (WGS) entry which is preliminary data.</text>
</comment>
<feature type="domain" description="O-antigen ligase-related" evidence="6">
    <location>
        <begin position="216"/>
        <end position="362"/>
    </location>
</feature>
<keyword evidence="2 5" id="KW-0812">Transmembrane</keyword>
<dbReference type="Pfam" id="PF04932">
    <property type="entry name" value="Wzy_C"/>
    <property type="match status" value="1"/>
</dbReference>
<feature type="transmembrane region" description="Helical" evidence="5">
    <location>
        <begin position="409"/>
        <end position="426"/>
    </location>
</feature>
<name>D6SKV3_9BACT</name>
<evidence type="ECO:0000259" key="6">
    <source>
        <dbReference type="Pfam" id="PF04932"/>
    </source>
</evidence>
<feature type="transmembrane region" description="Helical" evidence="5">
    <location>
        <begin position="347"/>
        <end position="373"/>
    </location>
</feature>
<feature type="transmembrane region" description="Helical" evidence="5">
    <location>
        <begin position="385"/>
        <end position="402"/>
    </location>
</feature>
<dbReference type="AlphaFoldDB" id="D6SKV3"/>